<dbReference type="NCBIfam" id="TIGR00229">
    <property type="entry name" value="sensory_box"/>
    <property type="match status" value="1"/>
</dbReference>
<dbReference type="PANTHER" id="PTHR43547">
    <property type="entry name" value="TWO-COMPONENT HISTIDINE KINASE"/>
    <property type="match status" value="1"/>
</dbReference>
<dbReference type="PRINTS" id="PR00344">
    <property type="entry name" value="BCTRLSENSOR"/>
</dbReference>
<organism evidence="16 17">
    <name type="scientific">Thermosinus carboxydivorans Nor1</name>
    <dbReference type="NCBI Taxonomy" id="401526"/>
    <lineage>
        <taxon>Bacteria</taxon>
        <taxon>Bacillati</taxon>
        <taxon>Bacillota</taxon>
        <taxon>Negativicutes</taxon>
        <taxon>Selenomonadales</taxon>
        <taxon>Sporomusaceae</taxon>
        <taxon>Thermosinus</taxon>
    </lineage>
</organism>
<keyword evidence="4" id="KW-1003">Cell membrane</keyword>
<dbReference type="InterPro" id="IPR036890">
    <property type="entry name" value="HATPase_C_sf"/>
</dbReference>
<dbReference type="InterPro" id="IPR005467">
    <property type="entry name" value="His_kinase_dom"/>
</dbReference>
<evidence type="ECO:0000259" key="15">
    <source>
        <dbReference type="PROSITE" id="PS50109"/>
    </source>
</evidence>
<name>A1HNG3_9FIRM</name>
<dbReference type="InterPro" id="IPR004358">
    <property type="entry name" value="Sig_transdc_His_kin-like_C"/>
</dbReference>
<dbReference type="PANTHER" id="PTHR43547:SF10">
    <property type="entry name" value="SENSOR HISTIDINE KINASE DCUS"/>
    <property type="match status" value="1"/>
</dbReference>
<dbReference type="eggNOG" id="COG3290">
    <property type="taxonomic scope" value="Bacteria"/>
</dbReference>
<keyword evidence="12" id="KW-0902">Two-component regulatory system</keyword>
<feature type="domain" description="Histidine kinase" evidence="15">
    <location>
        <begin position="337"/>
        <end position="528"/>
    </location>
</feature>
<dbReference type="SMART" id="SM00387">
    <property type="entry name" value="HATPase_c"/>
    <property type="match status" value="1"/>
</dbReference>
<evidence type="ECO:0000256" key="2">
    <source>
        <dbReference type="ARBA" id="ARBA00004651"/>
    </source>
</evidence>
<dbReference type="Proteomes" id="UP000005139">
    <property type="component" value="Unassembled WGS sequence"/>
</dbReference>
<dbReference type="SUPFAM" id="SSF55785">
    <property type="entry name" value="PYP-like sensor domain (PAS domain)"/>
    <property type="match status" value="1"/>
</dbReference>
<dbReference type="Pfam" id="PF14689">
    <property type="entry name" value="SPOB_a"/>
    <property type="match status" value="1"/>
</dbReference>
<feature type="transmembrane region" description="Helical" evidence="14">
    <location>
        <begin position="177"/>
        <end position="196"/>
    </location>
</feature>
<dbReference type="CDD" id="cd00130">
    <property type="entry name" value="PAS"/>
    <property type="match status" value="1"/>
</dbReference>
<dbReference type="Gene3D" id="3.30.565.10">
    <property type="entry name" value="Histidine kinase-like ATPase, C-terminal domain"/>
    <property type="match status" value="1"/>
</dbReference>
<proteinExistence type="predicted"/>
<dbReference type="InterPro" id="IPR013767">
    <property type="entry name" value="PAS_fold"/>
</dbReference>
<keyword evidence="9 16" id="KW-0418">Kinase</keyword>
<dbReference type="InterPro" id="IPR039506">
    <property type="entry name" value="SPOB_a"/>
</dbReference>
<dbReference type="Pfam" id="PF02518">
    <property type="entry name" value="HATPase_c"/>
    <property type="match status" value="1"/>
</dbReference>
<dbReference type="InterPro" id="IPR033463">
    <property type="entry name" value="sCache_3"/>
</dbReference>
<evidence type="ECO:0000256" key="12">
    <source>
        <dbReference type="ARBA" id="ARBA00023012"/>
    </source>
</evidence>
<evidence type="ECO:0000256" key="9">
    <source>
        <dbReference type="ARBA" id="ARBA00022777"/>
    </source>
</evidence>
<dbReference type="InterPro" id="IPR035965">
    <property type="entry name" value="PAS-like_dom_sf"/>
</dbReference>
<keyword evidence="13 14" id="KW-0472">Membrane</keyword>
<reference evidence="16 17" key="1">
    <citation type="submission" date="2007-01" db="EMBL/GenBank/DDBJ databases">
        <title>Annotation of the draft genome assembly of Thermosinus carboxydivorans Nor1.</title>
        <authorList>
            <consortium name="US DOE Joint Genome Institute (JGI-ORNL)"/>
            <person name="Larimer F."/>
            <person name="Land M."/>
            <person name="Hauser L."/>
        </authorList>
    </citation>
    <scope>NUCLEOTIDE SEQUENCE [LARGE SCALE GENOMIC DNA]</scope>
    <source>
        <strain evidence="16 17">Nor1</strain>
    </source>
</reference>
<gene>
    <name evidence="16" type="ORF">TcarDRAFT_2272</name>
</gene>
<dbReference type="GO" id="GO:0006355">
    <property type="term" value="P:regulation of DNA-templated transcription"/>
    <property type="evidence" value="ECO:0007669"/>
    <property type="project" value="InterPro"/>
</dbReference>
<evidence type="ECO:0000256" key="13">
    <source>
        <dbReference type="ARBA" id="ARBA00023136"/>
    </source>
</evidence>
<dbReference type="Gene3D" id="1.10.287.130">
    <property type="match status" value="1"/>
</dbReference>
<dbReference type="InterPro" id="IPR003594">
    <property type="entry name" value="HATPase_dom"/>
</dbReference>
<keyword evidence="6" id="KW-0808">Transferase</keyword>
<dbReference type="Pfam" id="PF00989">
    <property type="entry name" value="PAS"/>
    <property type="match status" value="1"/>
</dbReference>
<evidence type="ECO:0000256" key="1">
    <source>
        <dbReference type="ARBA" id="ARBA00000085"/>
    </source>
</evidence>
<dbReference type="SUPFAM" id="SSF55874">
    <property type="entry name" value="ATPase domain of HSP90 chaperone/DNA topoisomerase II/histidine kinase"/>
    <property type="match status" value="1"/>
</dbReference>
<dbReference type="GO" id="GO:0000155">
    <property type="term" value="F:phosphorelay sensor kinase activity"/>
    <property type="evidence" value="ECO:0007669"/>
    <property type="project" value="InterPro"/>
</dbReference>
<dbReference type="AlphaFoldDB" id="A1HNG3"/>
<dbReference type="InterPro" id="IPR016120">
    <property type="entry name" value="Sig_transdc_His_kin_SpoOB"/>
</dbReference>
<dbReference type="SMART" id="SM00091">
    <property type="entry name" value="PAS"/>
    <property type="match status" value="1"/>
</dbReference>
<evidence type="ECO:0000256" key="6">
    <source>
        <dbReference type="ARBA" id="ARBA00022679"/>
    </source>
</evidence>
<keyword evidence="17" id="KW-1185">Reference proteome</keyword>
<keyword evidence="11 14" id="KW-1133">Transmembrane helix</keyword>
<keyword evidence="10" id="KW-0067">ATP-binding</keyword>
<evidence type="ECO:0000256" key="8">
    <source>
        <dbReference type="ARBA" id="ARBA00022741"/>
    </source>
</evidence>
<evidence type="ECO:0000256" key="5">
    <source>
        <dbReference type="ARBA" id="ARBA00022553"/>
    </source>
</evidence>
<dbReference type="FunFam" id="3.30.450.20:FF:000018">
    <property type="entry name" value="Sensor histidine kinase DcuS"/>
    <property type="match status" value="1"/>
</dbReference>
<dbReference type="EMBL" id="AAWL01000003">
    <property type="protein sequence ID" value="EAX48322.1"/>
    <property type="molecule type" value="Genomic_DNA"/>
</dbReference>
<evidence type="ECO:0000313" key="17">
    <source>
        <dbReference type="Proteomes" id="UP000005139"/>
    </source>
</evidence>
<dbReference type="Pfam" id="PF17203">
    <property type="entry name" value="sCache_3_2"/>
    <property type="match status" value="1"/>
</dbReference>
<comment type="catalytic activity">
    <reaction evidence="1">
        <text>ATP + protein L-histidine = ADP + protein N-phospho-L-histidine.</text>
        <dbReference type="EC" id="2.7.13.3"/>
    </reaction>
</comment>
<dbReference type="InterPro" id="IPR029151">
    <property type="entry name" value="Sensor-like_sf"/>
</dbReference>
<dbReference type="SUPFAM" id="SSF55890">
    <property type="entry name" value="Sporulation response regulatory protein Spo0B"/>
    <property type="match status" value="1"/>
</dbReference>
<accession>A1HNG3</accession>
<keyword evidence="8" id="KW-0547">Nucleotide-binding</keyword>
<evidence type="ECO:0000256" key="7">
    <source>
        <dbReference type="ARBA" id="ARBA00022692"/>
    </source>
</evidence>
<evidence type="ECO:0000256" key="14">
    <source>
        <dbReference type="SAM" id="Phobius"/>
    </source>
</evidence>
<evidence type="ECO:0000256" key="11">
    <source>
        <dbReference type="ARBA" id="ARBA00022989"/>
    </source>
</evidence>
<protein>
    <recommendedName>
        <fullName evidence="3">histidine kinase</fullName>
        <ecNumber evidence="3">2.7.13.3</ecNumber>
    </recommendedName>
</protein>
<dbReference type="GO" id="GO:0005524">
    <property type="term" value="F:ATP binding"/>
    <property type="evidence" value="ECO:0007669"/>
    <property type="project" value="UniProtKB-KW"/>
</dbReference>
<evidence type="ECO:0000256" key="4">
    <source>
        <dbReference type="ARBA" id="ARBA00022475"/>
    </source>
</evidence>
<sequence length="529" mass="57487" precursor="true">MLFEKNMKLRTKILLLSLATMCLTLALVGVLVYNLVSDHVQTSVGNRALAIARVVARVPTVQEAIMSDNPSAVLQPFAERWREATGAAFIIISNMQEVRLSYPVPSMVGTPMAPWIDREPVLRGEEYVYIAQGNLAPSLRANAPIYAPDGSRQIGFVSVGFYLDDIYTITRKTVEKLLVVLVVAAAVSSVGAGLLARNVKQATFGLEPREIATILKEREATLEAIREGVIAVDTQKIIRVINNEAARILGVDADASRGLLIDQVLPDNRLADVLREARPIQDEEQRVGEIIIMANSVPIVVDGKVVGAVISFRDRTEINRLAEELTGVHRLVDVLRAQAHEFKNKLHTIAGLIQLGRYDEAVNFAIDSQLSQQGLFTQLAQIKDAVIYGLLVGKTSQMKEQGIEFTIDPDASLEQLPVNVASGDIVLILGNLLQNAVEALAASSHKAVWVSIRQQADKLMIIVRNSGPTIDETLAAHMYKRGVTTKPTGSGLGLALVAEKLKLVGGAITHRNLEPTGVEFTVVIPYGRG</sequence>
<evidence type="ECO:0000256" key="10">
    <source>
        <dbReference type="ARBA" id="ARBA00022840"/>
    </source>
</evidence>
<comment type="subcellular location">
    <subcellularLocation>
        <location evidence="2">Cell membrane</location>
        <topology evidence="2">Multi-pass membrane protein</topology>
    </subcellularLocation>
</comment>
<dbReference type="GO" id="GO:0005886">
    <property type="term" value="C:plasma membrane"/>
    <property type="evidence" value="ECO:0007669"/>
    <property type="project" value="UniProtKB-SubCell"/>
</dbReference>
<reference evidence="16 17" key="2">
    <citation type="submission" date="2007-01" db="EMBL/GenBank/DDBJ databases">
        <title>Sequencing of the draft genome and assembly of Thermosinus carboxydivorans Nor1.</title>
        <authorList>
            <consortium name="US DOE Joint Genome Institute (JGI-PGF)"/>
            <person name="Copeland A."/>
            <person name="Lucas S."/>
            <person name="Lapidus A."/>
            <person name="Barry K."/>
            <person name="Glavina del Rio T."/>
            <person name="Dalin E."/>
            <person name="Tice H."/>
            <person name="Bruce D."/>
            <person name="Pitluck S."/>
            <person name="Richardson P."/>
        </authorList>
    </citation>
    <scope>NUCLEOTIDE SEQUENCE [LARGE SCALE GENOMIC DNA]</scope>
    <source>
        <strain evidence="16 17">Nor1</strain>
    </source>
</reference>
<comment type="caution">
    <text evidence="16">The sequence shown here is derived from an EMBL/GenBank/DDBJ whole genome shotgun (WGS) entry which is preliminary data.</text>
</comment>
<evidence type="ECO:0000256" key="3">
    <source>
        <dbReference type="ARBA" id="ARBA00012438"/>
    </source>
</evidence>
<dbReference type="SUPFAM" id="SSF103190">
    <property type="entry name" value="Sensory domain-like"/>
    <property type="match status" value="1"/>
</dbReference>
<dbReference type="EC" id="2.7.13.3" evidence="3"/>
<dbReference type="PROSITE" id="PS50109">
    <property type="entry name" value="HIS_KIN"/>
    <property type="match status" value="1"/>
</dbReference>
<keyword evidence="5" id="KW-0597">Phosphoprotein</keyword>
<evidence type="ECO:0000313" key="16">
    <source>
        <dbReference type="EMBL" id="EAX48322.1"/>
    </source>
</evidence>
<keyword evidence="7 14" id="KW-0812">Transmembrane</keyword>
<dbReference type="Gene3D" id="3.30.450.20">
    <property type="entry name" value="PAS domain"/>
    <property type="match status" value="2"/>
</dbReference>
<dbReference type="InterPro" id="IPR000014">
    <property type="entry name" value="PAS"/>
</dbReference>